<evidence type="ECO:0000256" key="5">
    <source>
        <dbReference type="ARBA" id="ARBA00022833"/>
    </source>
</evidence>
<protein>
    <submittedName>
        <fullName evidence="7">Glyoxylase, beta-lactamase superfamily II</fullName>
    </submittedName>
</protein>
<organism evidence="7 8">
    <name type="scientific">Agrococcus carbonis</name>
    <dbReference type="NCBI Taxonomy" id="684552"/>
    <lineage>
        <taxon>Bacteria</taxon>
        <taxon>Bacillati</taxon>
        <taxon>Actinomycetota</taxon>
        <taxon>Actinomycetes</taxon>
        <taxon>Micrococcales</taxon>
        <taxon>Microbacteriaceae</taxon>
        <taxon>Agrococcus</taxon>
    </lineage>
</organism>
<sequence>MTTQRPWEIVTVRHGTRETRRSEVFLNYPFYGEEDGPFTLDYFLWVLRRGDEAIVVDTGYSERGGTSRGRAVLIDPLEALRRLGIDPASGVPVVVTHAHYDHIGNLGAFTASPVHIAQAELDFWVSDIATRPLFSHFGDPDEVDELRRIEAEGRLRPFTGSARIVDGVELIEVGGHTPGQAMVSVRTSEGVVLIASDAAHFVEELERDMPFVSMADVPQSYRVLDRIRETDAVHVLTGHDAGTLDALEPLGDPLPGLAGVIGRQP</sequence>
<accession>A0A1H1MDR5</accession>
<dbReference type="STRING" id="684552.SAMN04489719_0942"/>
<dbReference type="Pfam" id="PF00753">
    <property type="entry name" value="Lactamase_B"/>
    <property type="match status" value="1"/>
</dbReference>
<evidence type="ECO:0000256" key="2">
    <source>
        <dbReference type="ARBA" id="ARBA00007749"/>
    </source>
</evidence>
<dbReference type="InterPro" id="IPR051013">
    <property type="entry name" value="MBL_superfamily_lactonases"/>
</dbReference>
<comment type="cofactor">
    <cofactor evidence="1">
        <name>Zn(2+)</name>
        <dbReference type="ChEBI" id="CHEBI:29105"/>
    </cofactor>
</comment>
<dbReference type="SUPFAM" id="SSF56281">
    <property type="entry name" value="Metallo-hydrolase/oxidoreductase"/>
    <property type="match status" value="1"/>
</dbReference>
<keyword evidence="5" id="KW-0862">Zinc</keyword>
<dbReference type="GO" id="GO:0046872">
    <property type="term" value="F:metal ion binding"/>
    <property type="evidence" value="ECO:0007669"/>
    <property type="project" value="UniProtKB-KW"/>
</dbReference>
<dbReference type="GO" id="GO:0016787">
    <property type="term" value="F:hydrolase activity"/>
    <property type="evidence" value="ECO:0007669"/>
    <property type="project" value="UniProtKB-KW"/>
</dbReference>
<dbReference type="Proteomes" id="UP000199649">
    <property type="component" value="Chromosome I"/>
</dbReference>
<dbReference type="CDD" id="cd07729">
    <property type="entry name" value="AHL_lactonase_MBL-fold"/>
    <property type="match status" value="1"/>
</dbReference>
<proteinExistence type="inferred from homology"/>
<evidence type="ECO:0000313" key="8">
    <source>
        <dbReference type="Proteomes" id="UP000199649"/>
    </source>
</evidence>
<dbReference type="InterPro" id="IPR036866">
    <property type="entry name" value="RibonucZ/Hydroxyglut_hydro"/>
</dbReference>
<keyword evidence="8" id="KW-1185">Reference proteome</keyword>
<evidence type="ECO:0000256" key="3">
    <source>
        <dbReference type="ARBA" id="ARBA00022723"/>
    </source>
</evidence>
<name>A0A1H1MDR5_9MICO</name>
<feature type="domain" description="Metallo-beta-lactamase" evidence="6">
    <location>
        <begin position="41"/>
        <end position="239"/>
    </location>
</feature>
<dbReference type="SMART" id="SM00849">
    <property type="entry name" value="Lactamase_B"/>
    <property type="match status" value="1"/>
</dbReference>
<comment type="similarity">
    <text evidence="2">Belongs to the metallo-beta-lactamase superfamily.</text>
</comment>
<dbReference type="PANTHER" id="PTHR42978:SF7">
    <property type="entry name" value="METALLO-HYDROLASE RV2300C-RELATED"/>
    <property type="match status" value="1"/>
</dbReference>
<dbReference type="EMBL" id="LT629734">
    <property type="protein sequence ID" value="SDR84732.1"/>
    <property type="molecule type" value="Genomic_DNA"/>
</dbReference>
<evidence type="ECO:0000256" key="1">
    <source>
        <dbReference type="ARBA" id="ARBA00001947"/>
    </source>
</evidence>
<evidence type="ECO:0000256" key="4">
    <source>
        <dbReference type="ARBA" id="ARBA00022801"/>
    </source>
</evidence>
<dbReference type="AlphaFoldDB" id="A0A1H1MDR5"/>
<dbReference type="InterPro" id="IPR001279">
    <property type="entry name" value="Metallo-B-lactamas"/>
</dbReference>
<dbReference type="OrthoDB" id="3196337at2"/>
<keyword evidence="4" id="KW-0378">Hydrolase</keyword>
<dbReference type="RefSeq" id="WP_092665948.1">
    <property type="nucleotide sequence ID" value="NZ_LT629734.1"/>
</dbReference>
<evidence type="ECO:0000313" key="7">
    <source>
        <dbReference type="EMBL" id="SDR84732.1"/>
    </source>
</evidence>
<dbReference type="Gene3D" id="3.60.15.10">
    <property type="entry name" value="Ribonuclease Z/Hydroxyacylglutathione hydrolase-like"/>
    <property type="match status" value="1"/>
</dbReference>
<evidence type="ECO:0000259" key="6">
    <source>
        <dbReference type="SMART" id="SM00849"/>
    </source>
</evidence>
<keyword evidence="3" id="KW-0479">Metal-binding</keyword>
<dbReference type="PANTHER" id="PTHR42978">
    <property type="entry name" value="QUORUM-QUENCHING LACTONASE YTNP-RELATED-RELATED"/>
    <property type="match status" value="1"/>
</dbReference>
<reference evidence="8" key="1">
    <citation type="submission" date="2016-10" db="EMBL/GenBank/DDBJ databases">
        <authorList>
            <person name="Varghese N."/>
            <person name="Submissions S."/>
        </authorList>
    </citation>
    <scope>NUCLEOTIDE SEQUENCE [LARGE SCALE GENOMIC DNA]</scope>
    <source>
        <strain evidence="8">DSM 22965</strain>
    </source>
</reference>
<gene>
    <name evidence="7" type="ORF">SAMN04489719_0942</name>
</gene>